<comment type="caution">
    <text evidence="1">The sequence shown here is derived from an EMBL/GenBank/DDBJ whole genome shotgun (WGS) entry which is preliminary data.</text>
</comment>
<gene>
    <name evidence="1" type="ORF">LCGC14_3159290</name>
</gene>
<evidence type="ECO:0000313" key="1">
    <source>
        <dbReference type="EMBL" id="KKK47028.1"/>
    </source>
</evidence>
<sequence length="55" mass="6512">MKDKSRFPTFEVETDMGDITCYHSWAQFIQKNYITESPPKLVKMVDELRLWSDVG</sequence>
<reference evidence="1" key="1">
    <citation type="journal article" date="2015" name="Nature">
        <title>Complex archaea that bridge the gap between prokaryotes and eukaryotes.</title>
        <authorList>
            <person name="Spang A."/>
            <person name="Saw J.H."/>
            <person name="Jorgensen S.L."/>
            <person name="Zaremba-Niedzwiedzka K."/>
            <person name="Martijn J."/>
            <person name="Lind A.E."/>
            <person name="van Eijk R."/>
            <person name="Schleper C."/>
            <person name="Guy L."/>
            <person name="Ettema T.J."/>
        </authorList>
    </citation>
    <scope>NUCLEOTIDE SEQUENCE</scope>
</reference>
<dbReference type="EMBL" id="LAZR01069785">
    <property type="protein sequence ID" value="KKK47028.1"/>
    <property type="molecule type" value="Genomic_DNA"/>
</dbReference>
<proteinExistence type="predicted"/>
<name>A0A0F8VRQ0_9ZZZZ</name>
<feature type="non-terminal residue" evidence="1">
    <location>
        <position position="55"/>
    </location>
</feature>
<organism evidence="1">
    <name type="scientific">marine sediment metagenome</name>
    <dbReference type="NCBI Taxonomy" id="412755"/>
    <lineage>
        <taxon>unclassified sequences</taxon>
        <taxon>metagenomes</taxon>
        <taxon>ecological metagenomes</taxon>
    </lineage>
</organism>
<dbReference type="AlphaFoldDB" id="A0A0F8VRQ0"/>
<protein>
    <submittedName>
        <fullName evidence="1">Uncharacterized protein</fullName>
    </submittedName>
</protein>
<accession>A0A0F8VRQ0</accession>